<sequence length="247" mass="28518">MKKTKVWAHRGASGYAPENTLVAFKKAIEMGADGIELDVQMTKDGQLVIIHDETVDRVSDGKGWVKDFTYEELSKLNVNKRFPEYGNVRIPTLEEVYSLIKDTGVTVNVELKNTVIFYKDLEERVMELTGKMGLEKRIIYSSFNHFSIMKLKELDPAVETGFLYEYGFLDMPEYASKYHVDALHPALYNLQYPNFIEDCRSRGIKLRVWTVNDVDDMIMLCENELDAMITNYPDIGRKVVDDYVRRG</sequence>
<dbReference type="Proteomes" id="UP000464314">
    <property type="component" value="Chromosome"/>
</dbReference>
<dbReference type="GO" id="GO:0008081">
    <property type="term" value="F:phosphoric diester hydrolase activity"/>
    <property type="evidence" value="ECO:0007669"/>
    <property type="project" value="InterPro"/>
</dbReference>
<dbReference type="CDD" id="cd08563">
    <property type="entry name" value="GDPD_TtGDE_like"/>
    <property type="match status" value="1"/>
</dbReference>
<name>A0A6P1TSQ1_9FIRM</name>
<dbReference type="PANTHER" id="PTHR46211">
    <property type="entry name" value="GLYCEROPHOSPHORYL DIESTER PHOSPHODIESTERASE"/>
    <property type="match status" value="1"/>
</dbReference>
<gene>
    <name evidence="2" type="ORF">Ana3638_22715</name>
</gene>
<dbReference type="InterPro" id="IPR030395">
    <property type="entry name" value="GP_PDE_dom"/>
</dbReference>
<dbReference type="Pfam" id="PF03009">
    <property type="entry name" value="GDPD"/>
    <property type="match status" value="1"/>
</dbReference>
<organism evidence="2 3">
    <name type="scientific">Anaerocolumna sedimenticola</name>
    <dbReference type="NCBI Taxonomy" id="2696063"/>
    <lineage>
        <taxon>Bacteria</taxon>
        <taxon>Bacillati</taxon>
        <taxon>Bacillota</taxon>
        <taxon>Clostridia</taxon>
        <taxon>Lachnospirales</taxon>
        <taxon>Lachnospiraceae</taxon>
        <taxon>Anaerocolumna</taxon>
    </lineage>
</organism>
<dbReference type="KEGG" id="anr:Ana3638_22715"/>
<protein>
    <submittedName>
        <fullName evidence="2">Glycerophosphodiester phosphodiesterase</fullName>
    </submittedName>
</protein>
<dbReference type="InterPro" id="IPR017946">
    <property type="entry name" value="PLC-like_Pdiesterase_TIM-brl"/>
</dbReference>
<feature type="domain" description="GP-PDE" evidence="1">
    <location>
        <begin position="4"/>
        <end position="240"/>
    </location>
</feature>
<evidence type="ECO:0000259" key="1">
    <source>
        <dbReference type="PROSITE" id="PS51704"/>
    </source>
</evidence>
<dbReference type="GO" id="GO:0006629">
    <property type="term" value="P:lipid metabolic process"/>
    <property type="evidence" value="ECO:0007669"/>
    <property type="project" value="InterPro"/>
</dbReference>
<dbReference type="AlphaFoldDB" id="A0A6P1TSQ1"/>
<dbReference type="PANTHER" id="PTHR46211:SF1">
    <property type="entry name" value="GLYCEROPHOSPHODIESTER PHOSPHODIESTERASE, CYTOPLASMIC"/>
    <property type="match status" value="1"/>
</dbReference>
<dbReference type="EMBL" id="CP048000">
    <property type="protein sequence ID" value="QHQ63239.1"/>
    <property type="molecule type" value="Genomic_DNA"/>
</dbReference>
<dbReference type="Gene3D" id="3.20.20.190">
    <property type="entry name" value="Phosphatidylinositol (PI) phosphodiesterase"/>
    <property type="match status" value="1"/>
</dbReference>
<reference evidence="2 3" key="1">
    <citation type="submission" date="2020-01" db="EMBL/GenBank/DDBJ databases">
        <title>Genome analysis of Anaerocolumna sp. CBA3638.</title>
        <authorList>
            <person name="Kim J."/>
            <person name="Roh S.W."/>
        </authorList>
    </citation>
    <scope>NUCLEOTIDE SEQUENCE [LARGE SCALE GENOMIC DNA]</scope>
    <source>
        <strain evidence="2 3">CBA3638</strain>
    </source>
</reference>
<accession>A0A6P1TSQ1</accession>
<dbReference type="SUPFAM" id="SSF51695">
    <property type="entry name" value="PLC-like phosphodiesterases"/>
    <property type="match status" value="1"/>
</dbReference>
<dbReference type="PROSITE" id="PS51704">
    <property type="entry name" value="GP_PDE"/>
    <property type="match status" value="1"/>
</dbReference>
<keyword evidence="3" id="KW-1185">Reference proteome</keyword>
<proteinExistence type="predicted"/>
<evidence type="ECO:0000313" key="2">
    <source>
        <dbReference type="EMBL" id="QHQ63239.1"/>
    </source>
</evidence>
<dbReference type="RefSeq" id="WP_161840060.1">
    <property type="nucleotide sequence ID" value="NZ_CP048000.1"/>
</dbReference>
<evidence type="ECO:0000313" key="3">
    <source>
        <dbReference type="Proteomes" id="UP000464314"/>
    </source>
</evidence>